<sequence length="118" mass="13370">MGIDNLGVFEALALDLKLNASNFNRKIKKFTKETGQELAENIRDETPVKTEKLKKGWEEKQPEYDTYIVKNEVDYATLVNNGHSTKNGGIVPGSFMVEKGIERTKENMTSAKANLFDW</sequence>
<protein>
    <submittedName>
        <fullName evidence="1">HK97 gp10 family phage protein</fullName>
    </submittedName>
</protein>
<dbReference type="RefSeq" id="WP_021427375.1">
    <property type="nucleotide sequence ID" value="NZ_BIMY01000032.1"/>
</dbReference>
<dbReference type="Pfam" id="PF04883">
    <property type="entry name" value="HK97-gp10_like"/>
    <property type="match status" value="1"/>
</dbReference>
<dbReference type="AlphaFoldDB" id="A0A9P3U3W4"/>
<evidence type="ECO:0000313" key="2">
    <source>
        <dbReference type="Proteomes" id="UP000879542"/>
    </source>
</evidence>
<gene>
    <name evidence="1" type="ORF">KRQ00_003577</name>
</gene>
<reference evidence="1" key="1">
    <citation type="journal article" date="2018" name="Genome Biol.">
        <title>SKESA: strategic k-mer extension for scrupulous assemblies.</title>
        <authorList>
            <person name="Souvorov A."/>
            <person name="Agarwala R."/>
            <person name="Lipman D.J."/>
        </authorList>
    </citation>
    <scope>NUCLEOTIDE SEQUENCE</scope>
    <source>
        <strain evidence="1">Clostridioides</strain>
    </source>
</reference>
<name>A0A9P3U3W4_CLODI</name>
<organism evidence="1 2">
    <name type="scientific">Clostridioides difficile</name>
    <name type="common">Peptoclostridium difficile</name>
    <dbReference type="NCBI Taxonomy" id="1496"/>
    <lineage>
        <taxon>Bacteria</taxon>
        <taxon>Bacillati</taxon>
        <taxon>Bacillota</taxon>
        <taxon>Clostridia</taxon>
        <taxon>Peptostreptococcales</taxon>
        <taxon>Peptostreptococcaceae</taxon>
        <taxon>Clostridioides</taxon>
    </lineage>
</organism>
<dbReference type="Proteomes" id="UP000879542">
    <property type="component" value="Unassembled WGS sequence"/>
</dbReference>
<reference evidence="1" key="2">
    <citation type="submission" date="2021-06" db="EMBL/GenBank/DDBJ databases">
        <authorList>
            <consortium name="NCBI Pathogen Detection Project"/>
        </authorList>
    </citation>
    <scope>NUCLEOTIDE SEQUENCE</scope>
    <source>
        <strain evidence="1">Clostridioides</strain>
    </source>
</reference>
<dbReference type="EMBL" id="DAEQIJ010000026">
    <property type="protein sequence ID" value="HBH2621768.1"/>
    <property type="molecule type" value="Genomic_DNA"/>
</dbReference>
<dbReference type="InterPro" id="IPR010064">
    <property type="entry name" value="HK97-gp10_tail"/>
</dbReference>
<comment type="caution">
    <text evidence="1">The sequence shown here is derived from an EMBL/GenBank/DDBJ whole genome shotgun (WGS) entry which is preliminary data.</text>
</comment>
<proteinExistence type="predicted"/>
<evidence type="ECO:0000313" key="1">
    <source>
        <dbReference type="EMBL" id="HBH2621768.1"/>
    </source>
</evidence>
<accession>A0A9P3U3W4</accession>